<dbReference type="GO" id="GO:0034599">
    <property type="term" value="P:cellular response to oxidative stress"/>
    <property type="evidence" value="ECO:0007669"/>
    <property type="project" value="TreeGrafter"/>
</dbReference>
<dbReference type="EC" id="1.11.1.24" evidence="3"/>
<dbReference type="InterPro" id="IPR050924">
    <property type="entry name" value="Peroxiredoxin_BCP/PrxQ"/>
</dbReference>
<comment type="subunit">
    <text evidence="2">Monomer.</text>
</comment>
<evidence type="ECO:0000256" key="8">
    <source>
        <dbReference type="ARBA" id="ARBA00023284"/>
    </source>
</evidence>
<evidence type="ECO:0000313" key="15">
    <source>
        <dbReference type="EMBL" id="CEN39609.1"/>
    </source>
</evidence>
<dbReference type="GO" id="GO:0005737">
    <property type="term" value="C:cytoplasm"/>
    <property type="evidence" value="ECO:0007669"/>
    <property type="project" value="TreeGrafter"/>
</dbReference>
<name>A0A0B7HLR6_9FLAO</name>
<sequence>MVKIGETIENFKGIDQNGNTIELSDYKGQKLIIFFYPKASTPGCTAEACSLRDEYSVLKEKGYELLGVSADSVSKQMNFATKNNLPFPLIADEEKKIIKQFGVWGEKKFMGRTFDGILRKTFIVNENQILTHIIEKVKTKSHAQQIMQVMENESE</sequence>
<dbReference type="Pfam" id="PF00578">
    <property type="entry name" value="AhpC-TSA"/>
    <property type="match status" value="1"/>
</dbReference>
<dbReference type="NCBIfam" id="NF006960">
    <property type="entry name" value="PRK09437.1"/>
    <property type="match status" value="1"/>
</dbReference>
<dbReference type="Gene3D" id="3.40.30.10">
    <property type="entry name" value="Glutaredoxin"/>
    <property type="match status" value="1"/>
</dbReference>
<protein>
    <recommendedName>
        <fullName evidence="3">thioredoxin-dependent peroxiredoxin</fullName>
        <ecNumber evidence="3">1.11.1.24</ecNumber>
    </recommendedName>
    <alternativeName>
        <fullName evidence="9">Thioredoxin peroxidase</fullName>
    </alternativeName>
    <alternativeName>
        <fullName evidence="11">Thioredoxin-dependent peroxiredoxin Bcp</fullName>
    </alternativeName>
</protein>
<evidence type="ECO:0000256" key="1">
    <source>
        <dbReference type="ARBA" id="ARBA00003330"/>
    </source>
</evidence>
<dbReference type="InterPro" id="IPR024706">
    <property type="entry name" value="Peroxiredoxin_AhpC-typ"/>
</dbReference>
<evidence type="ECO:0000256" key="11">
    <source>
        <dbReference type="ARBA" id="ARBA00042639"/>
    </source>
</evidence>
<evidence type="ECO:0000256" key="5">
    <source>
        <dbReference type="ARBA" id="ARBA00022862"/>
    </source>
</evidence>
<dbReference type="GO" id="GO:0008379">
    <property type="term" value="F:thioredoxin peroxidase activity"/>
    <property type="evidence" value="ECO:0007669"/>
    <property type="project" value="TreeGrafter"/>
</dbReference>
<organism evidence="15 16">
    <name type="scientific">Capnocytophaga cynodegmi</name>
    <dbReference type="NCBI Taxonomy" id="28189"/>
    <lineage>
        <taxon>Bacteria</taxon>
        <taxon>Pseudomonadati</taxon>
        <taxon>Bacteroidota</taxon>
        <taxon>Flavobacteriia</taxon>
        <taxon>Flavobacteriales</taxon>
        <taxon>Flavobacteriaceae</taxon>
        <taxon>Capnocytophaga</taxon>
    </lineage>
</organism>
<evidence type="ECO:0000256" key="6">
    <source>
        <dbReference type="ARBA" id="ARBA00023002"/>
    </source>
</evidence>
<dbReference type="RefSeq" id="WP_041996915.1">
    <property type="nucleotide sequence ID" value="NZ_CDOG01000034.1"/>
</dbReference>
<comment type="catalytic activity">
    <reaction evidence="12">
        <text>a hydroperoxide + [thioredoxin]-dithiol = an alcohol + [thioredoxin]-disulfide + H2O</text>
        <dbReference type="Rhea" id="RHEA:62620"/>
        <dbReference type="Rhea" id="RHEA-COMP:10698"/>
        <dbReference type="Rhea" id="RHEA-COMP:10700"/>
        <dbReference type="ChEBI" id="CHEBI:15377"/>
        <dbReference type="ChEBI" id="CHEBI:29950"/>
        <dbReference type="ChEBI" id="CHEBI:30879"/>
        <dbReference type="ChEBI" id="CHEBI:35924"/>
        <dbReference type="ChEBI" id="CHEBI:50058"/>
        <dbReference type="EC" id="1.11.1.24"/>
    </reaction>
</comment>
<feature type="domain" description="Thioredoxin" evidence="14">
    <location>
        <begin position="2"/>
        <end position="155"/>
    </location>
</feature>
<keyword evidence="6 15" id="KW-0560">Oxidoreductase</keyword>
<keyword evidence="7" id="KW-1015">Disulfide bond</keyword>
<evidence type="ECO:0000256" key="4">
    <source>
        <dbReference type="ARBA" id="ARBA00022559"/>
    </source>
</evidence>
<dbReference type="PANTHER" id="PTHR42801">
    <property type="entry name" value="THIOREDOXIN-DEPENDENT PEROXIDE REDUCTASE"/>
    <property type="match status" value="1"/>
</dbReference>
<dbReference type="InterPro" id="IPR013766">
    <property type="entry name" value="Thioredoxin_domain"/>
</dbReference>
<evidence type="ECO:0000256" key="12">
    <source>
        <dbReference type="ARBA" id="ARBA00049091"/>
    </source>
</evidence>
<accession>A0A0B7HLR6</accession>
<dbReference type="CDD" id="cd03017">
    <property type="entry name" value="PRX_BCP"/>
    <property type="match status" value="1"/>
</dbReference>
<dbReference type="EMBL" id="CDOG01000034">
    <property type="protein sequence ID" value="CEN39609.1"/>
    <property type="molecule type" value="Genomic_DNA"/>
</dbReference>
<evidence type="ECO:0000256" key="7">
    <source>
        <dbReference type="ARBA" id="ARBA00023157"/>
    </source>
</evidence>
<dbReference type="FunFam" id="3.40.30.10:FF:000007">
    <property type="entry name" value="Thioredoxin-dependent thiol peroxidase"/>
    <property type="match status" value="1"/>
</dbReference>
<comment type="function">
    <text evidence="1">Thiol-specific peroxidase that catalyzes the reduction of hydrogen peroxide and organic hydroperoxides to water and alcohols, respectively. Plays a role in cell protection against oxidative stress by detoxifying peroxides and as sensor of hydrogen peroxide-mediated signaling events.</text>
</comment>
<dbReference type="GO" id="GO:0045454">
    <property type="term" value="P:cell redox homeostasis"/>
    <property type="evidence" value="ECO:0007669"/>
    <property type="project" value="TreeGrafter"/>
</dbReference>
<keyword evidence="4 15" id="KW-0575">Peroxidase</keyword>
<evidence type="ECO:0000256" key="10">
    <source>
        <dbReference type="ARBA" id="ARBA00038489"/>
    </source>
</evidence>
<keyword evidence="8" id="KW-0676">Redox-active center</keyword>
<dbReference type="PANTHER" id="PTHR42801:SF4">
    <property type="entry name" value="AHPC_TSA FAMILY PROTEIN"/>
    <property type="match status" value="1"/>
</dbReference>
<evidence type="ECO:0000259" key="14">
    <source>
        <dbReference type="PROSITE" id="PS51352"/>
    </source>
</evidence>
<dbReference type="PIRSF" id="PIRSF000239">
    <property type="entry name" value="AHPC"/>
    <property type="match status" value="1"/>
</dbReference>
<evidence type="ECO:0000256" key="13">
    <source>
        <dbReference type="PIRSR" id="PIRSR000239-1"/>
    </source>
</evidence>
<keyword evidence="5" id="KW-0049">Antioxidant</keyword>
<reference evidence="16" key="1">
    <citation type="submission" date="2015-01" db="EMBL/GenBank/DDBJ databases">
        <authorList>
            <person name="MANFREDI Pablo"/>
        </authorList>
    </citation>
    <scope>NUCLEOTIDE SEQUENCE [LARGE SCALE GENOMIC DNA]</scope>
    <source>
        <strain evidence="16">Ccy74</strain>
    </source>
</reference>
<evidence type="ECO:0000256" key="2">
    <source>
        <dbReference type="ARBA" id="ARBA00011245"/>
    </source>
</evidence>
<dbReference type="SUPFAM" id="SSF52833">
    <property type="entry name" value="Thioredoxin-like"/>
    <property type="match status" value="1"/>
</dbReference>
<evidence type="ECO:0000313" key="16">
    <source>
        <dbReference type="Proteomes" id="UP000038083"/>
    </source>
</evidence>
<dbReference type="InterPro" id="IPR000866">
    <property type="entry name" value="AhpC/TSA"/>
</dbReference>
<gene>
    <name evidence="15" type="primary">bcp</name>
    <name evidence="15" type="ORF">CCYN74_40015</name>
</gene>
<evidence type="ECO:0000256" key="3">
    <source>
        <dbReference type="ARBA" id="ARBA00013017"/>
    </source>
</evidence>
<feature type="active site" description="Cysteine sulfenic acid (-SOH) intermediate; for peroxidase activity" evidence="13">
    <location>
        <position position="44"/>
    </location>
</feature>
<dbReference type="OrthoDB" id="9812811at2"/>
<dbReference type="InterPro" id="IPR036249">
    <property type="entry name" value="Thioredoxin-like_sf"/>
</dbReference>
<dbReference type="AlphaFoldDB" id="A0A0B7HLR6"/>
<comment type="similarity">
    <text evidence="10">Belongs to the peroxiredoxin family. BCP/PrxQ subfamily.</text>
</comment>
<evidence type="ECO:0000256" key="9">
    <source>
        <dbReference type="ARBA" id="ARBA00032824"/>
    </source>
</evidence>
<dbReference type="Proteomes" id="UP000038083">
    <property type="component" value="Unassembled WGS sequence"/>
</dbReference>
<dbReference type="PROSITE" id="PS51352">
    <property type="entry name" value="THIOREDOXIN_2"/>
    <property type="match status" value="1"/>
</dbReference>
<proteinExistence type="inferred from homology"/>